<dbReference type="AlphaFoldDB" id="A0A1R1PVA7"/>
<reference evidence="2" key="1">
    <citation type="submission" date="2017-01" db="EMBL/GenBank/DDBJ databases">
        <authorList>
            <person name="Wang Y."/>
            <person name="White M."/>
            <person name="Kvist S."/>
            <person name="Moncalvo J.-M."/>
        </authorList>
    </citation>
    <scope>NUCLEOTIDE SEQUENCE [LARGE SCALE GENOMIC DNA]</scope>
    <source>
        <strain evidence="2">COL-18-3</strain>
    </source>
</reference>
<evidence type="ECO:0000313" key="2">
    <source>
        <dbReference type="Proteomes" id="UP000188320"/>
    </source>
</evidence>
<accession>A0A1R1PVA7</accession>
<organism evidence="1 2">
    <name type="scientific">Zancudomyces culisetae</name>
    <name type="common">Gut fungus</name>
    <name type="synonym">Smittium culisetae</name>
    <dbReference type="NCBI Taxonomy" id="1213189"/>
    <lineage>
        <taxon>Eukaryota</taxon>
        <taxon>Fungi</taxon>
        <taxon>Fungi incertae sedis</taxon>
        <taxon>Zoopagomycota</taxon>
        <taxon>Kickxellomycotina</taxon>
        <taxon>Harpellomycetes</taxon>
        <taxon>Harpellales</taxon>
        <taxon>Legeriomycetaceae</taxon>
        <taxon>Zancudomyces</taxon>
    </lineage>
</organism>
<dbReference type="Proteomes" id="UP000188320">
    <property type="component" value="Unassembled WGS sequence"/>
</dbReference>
<evidence type="ECO:0000313" key="1">
    <source>
        <dbReference type="EMBL" id="OMH84900.1"/>
    </source>
</evidence>
<keyword evidence="2" id="KW-1185">Reference proteome</keyword>
<proteinExistence type="predicted"/>
<sequence>MPVVTILRTNKILNDQSKPIFVSTADRMGTNMSPPTQPPHETIPSASDLFFSNHIDVSVNEQLMTSAAPNPNITPCVKTSCQT</sequence>
<protein>
    <submittedName>
        <fullName evidence="1">Uncharacterized protein</fullName>
    </submittedName>
</protein>
<name>A0A1R1PVA7_ZANCU</name>
<gene>
    <name evidence="1" type="ORF">AX774_g1555</name>
</gene>
<comment type="caution">
    <text evidence="1">The sequence shown here is derived from an EMBL/GenBank/DDBJ whole genome shotgun (WGS) entry which is preliminary data.</text>
</comment>
<dbReference type="OrthoDB" id="10426669at2759"/>
<dbReference type="EMBL" id="LSSK01000132">
    <property type="protein sequence ID" value="OMH84900.1"/>
    <property type="molecule type" value="Genomic_DNA"/>
</dbReference>